<keyword evidence="1" id="KW-0732">Signal</keyword>
<gene>
    <name evidence="2" type="ORF">DXV75_04345</name>
</gene>
<keyword evidence="3" id="KW-1185">Reference proteome</keyword>
<protein>
    <recommendedName>
        <fullName evidence="4">Lipoprotein</fullName>
    </recommendedName>
</protein>
<sequence>MKLIGIVLIALGLAACQSHNEEAMPVTGFNSDSWKTMIPQSCEQYFDGCNQCRRGPSGVAACTRKFCAEYQQPACLESGVDLSDYRVVYYCDGGKSFSLSYGVYHQGEEDVVLNQGEVMMADHQSMSSMLLEGEALPGGTRYTGENVIVELMGNLASVSKGGLTVYANCQVVDS</sequence>
<dbReference type="OrthoDB" id="5704171at2"/>
<evidence type="ECO:0008006" key="4">
    <source>
        <dbReference type="Google" id="ProtNLM"/>
    </source>
</evidence>
<name>A0A3D8MCQ2_9ALTE</name>
<evidence type="ECO:0000256" key="1">
    <source>
        <dbReference type="SAM" id="SignalP"/>
    </source>
</evidence>
<comment type="caution">
    <text evidence="2">The sequence shown here is derived from an EMBL/GenBank/DDBJ whole genome shotgun (WGS) entry which is preliminary data.</text>
</comment>
<evidence type="ECO:0000313" key="3">
    <source>
        <dbReference type="Proteomes" id="UP000256561"/>
    </source>
</evidence>
<evidence type="ECO:0000313" key="2">
    <source>
        <dbReference type="EMBL" id="RDV28192.1"/>
    </source>
</evidence>
<reference evidence="3" key="1">
    <citation type="submission" date="2018-08" db="EMBL/GenBank/DDBJ databases">
        <authorList>
            <person name="Zhang J."/>
            <person name="Du Z.-J."/>
        </authorList>
    </citation>
    <scope>NUCLEOTIDE SEQUENCE [LARGE SCALE GENOMIC DNA]</scope>
    <source>
        <strain evidence="3">KCTC 52655</strain>
    </source>
</reference>
<feature type="chain" id="PRO_5017699246" description="Lipoprotein" evidence="1">
    <location>
        <begin position="21"/>
        <end position="174"/>
    </location>
</feature>
<proteinExistence type="predicted"/>
<dbReference type="Proteomes" id="UP000256561">
    <property type="component" value="Unassembled WGS sequence"/>
</dbReference>
<dbReference type="AlphaFoldDB" id="A0A3D8MCQ2"/>
<dbReference type="EMBL" id="QRHA01000002">
    <property type="protein sequence ID" value="RDV28192.1"/>
    <property type="molecule type" value="Genomic_DNA"/>
</dbReference>
<feature type="signal peptide" evidence="1">
    <location>
        <begin position="1"/>
        <end position="20"/>
    </location>
</feature>
<accession>A0A3D8MCQ2</accession>
<organism evidence="2 3">
    <name type="scientific">Alteromonas aestuariivivens</name>
    <dbReference type="NCBI Taxonomy" id="1938339"/>
    <lineage>
        <taxon>Bacteria</taxon>
        <taxon>Pseudomonadati</taxon>
        <taxon>Pseudomonadota</taxon>
        <taxon>Gammaproteobacteria</taxon>
        <taxon>Alteromonadales</taxon>
        <taxon>Alteromonadaceae</taxon>
        <taxon>Alteromonas/Salinimonas group</taxon>
        <taxon>Alteromonas</taxon>
    </lineage>
</organism>
<dbReference type="PROSITE" id="PS51257">
    <property type="entry name" value="PROKAR_LIPOPROTEIN"/>
    <property type="match status" value="1"/>
</dbReference>
<dbReference type="RefSeq" id="WP_115592150.1">
    <property type="nucleotide sequence ID" value="NZ_QRHA01000002.1"/>
</dbReference>